<dbReference type="InterPro" id="IPR038461">
    <property type="entry name" value="Schlafen_AlbA_2_dom_sf"/>
</dbReference>
<evidence type="ECO:0000313" key="2">
    <source>
        <dbReference type="EMBL" id="KDR09683.1"/>
    </source>
</evidence>
<reference evidence="2 3" key="1">
    <citation type="journal article" date="2014" name="Nat. Commun.">
        <title>Molecular traces of alternative social organization in a termite genome.</title>
        <authorList>
            <person name="Terrapon N."/>
            <person name="Li C."/>
            <person name="Robertson H.M."/>
            <person name="Ji L."/>
            <person name="Meng X."/>
            <person name="Booth W."/>
            <person name="Chen Z."/>
            <person name="Childers C.P."/>
            <person name="Glastad K.M."/>
            <person name="Gokhale K."/>
            <person name="Gowin J."/>
            <person name="Gronenberg W."/>
            <person name="Hermansen R.A."/>
            <person name="Hu H."/>
            <person name="Hunt B.G."/>
            <person name="Huylmans A.K."/>
            <person name="Khalil S.M."/>
            <person name="Mitchell R.D."/>
            <person name="Munoz-Torres M.C."/>
            <person name="Mustard J.A."/>
            <person name="Pan H."/>
            <person name="Reese J.T."/>
            <person name="Scharf M.E."/>
            <person name="Sun F."/>
            <person name="Vogel H."/>
            <person name="Xiao J."/>
            <person name="Yang W."/>
            <person name="Yang Z."/>
            <person name="Yang Z."/>
            <person name="Zhou J."/>
            <person name="Zhu J."/>
            <person name="Brent C.S."/>
            <person name="Elsik C.G."/>
            <person name="Goodisman M.A."/>
            <person name="Liberles D.A."/>
            <person name="Roe R.M."/>
            <person name="Vargo E.L."/>
            <person name="Vilcinskas A."/>
            <person name="Wang J."/>
            <person name="Bornberg-Bauer E."/>
            <person name="Korb J."/>
            <person name="Zhang G."/>
            <person name="Liebig J."/>
        </authorList>
    </citation>
    <scope>NUCLEOTIDE SEQUENCE [LARGE SCALE GENOMIC DNA]</scope>
    <source>
        <tissue evidence="2">Whole organism</tissue>
    </source>
</reference>
<evidence type="ECO:0000313" key="3">
    <source>
        <dbReference type="Proteomes" id="UP000027135"/>
    </source>
</evidence>
<dbReference type="InterPro" id="IPR029684">
    <property type="entry name" value="Schlafen"/>
</dbReference>
<dbReference type="Proteomes" id="UP000027135">
    <property type="component" value="Unassembled WGS sequence"/>
</dbReference>
<dbReference type="OrthoDB" id="10259112at2759"/>
<dbReference type="InterPro" id="IPR007421">
    <property type="entry name" value="Schlafen_AlbA_2_dom"/>
</dbReference>
<evidence type="ECO:0000259" key="1">
    <source>
        <dbReference type="Pfam" id="PF04326"/>
    </source>
</evidence>
<dbReference type="PANTHER" id="PTHR12155:SF41">
    <property type="entry name" value="SCHLAFEN ALBA-2 DOMAIN-CONTAINING PROTEIN"/>
    <property type="match status" value="1"/>
</dbReference>
<dbReference type="OMA" id="EEDMYHE"/>
<dbReference type="PANTHER" id="PTHR12155">
    <property type="entry name" value="SCHLAFEN"/>
    <property type="match status" value="1"/>
</dbReference>
<protein>
    <submittedName>
        <fullName evidence="2">Schlafen-like protein 1</fullName>
    </submittedName>
</protein>
<gene>
    <name evidence="2" type="ORF">L798_00760</name>
</gene>
<keyword evidence="3" id="KW-1185">Reference proteome</keyword>
<dbReference type="InParanoid" id="A0A067QV55"/>
<accession>A0A067QV55</accession>
<name>A0A067QV55_ZOONE</name>
<dbReference type="STRING" id="136037.A0A067QV55"/>
<organism evidence="2 3">
    <name type="scientific">Zootermopsis nevadensis</name>
    <name type="common">Dampwood termite</name>
    <dbReference type="NCBI Taxonomy" id="136037"/>
    <lineage>
        <taxon>Eukaryota</taxon>
        <taxon>Metazoa</taxon>
        <taxon>Ecdysozoa</taxon>
        <taxon>Arthropoda</taxon>
        <taxon>Hexapoda</taxon>
        <taxon>Insecta</taxon>
        <taxon>Pterygota</taxon>
        <taxon>Neoptera</taxon>
        <taxon>Polyneoptera</taxon>
        <taxon>Dictyoptera</taxon>
        <taxon>Blattodea</taxon>
        <taxon>Blattoidea</taxon>
        <taxon>Termitoidae</taxon>
        <taxon>Termopsidae</taxon>
        <taxon>Zootermopsis</taxon>
    </lineage>
</organism>
<feature type="domain" description="Schlafen AlbA-2" evidence="1">
    <location>
        <begin position="26"/>
        <end position="115"/>
    </location>
</feature>
<proteinExistence type="predicted"/>
<dbReference type="AlphaFoldDB" id="A0A067QV55"/>
<sequence length="296" mass="34497">MIKKTNPSKSPSNKYYRRGEVVGFEEDQTHEFKGHRNISIEEIPPWCINNSDNNRTRNAVSRNLCGFLNSGWGGTVYIGILDGGSVQGVRLTQYQQDHLSLSLQDAMNAFRPPVPHFMYNTEFIPVLEPQDKYPCQFIPVPEDVRQQPHYLRSHSFCWCDYDALGSYHNGIIPLSYVVEITVLPLNCNDPRVCALMPDFKIPTSLIFQCEDGQIYFRKHSTLIKYSFCDVEEHTREEVLLYKMPQLMEAWREWRTYSRLLQLVNEVIARQKHLHTHITNTNYGYETLKDKMQPKSG</sequence>
<dbReference type="Gene3D" id="3.30.950.30">
    <property type="entry name" value="Schlafen, AAA domain"/>
    <property type="match status" value="1"/>
</dbReference>
<dbReference type="eggNOG" id="ENOG502S223">
    <property type="taxonomic scope" value="Eukaryota"/>
</dbReference>
<dbReference type="Pfam" id="PF04326">
    <property type="entry name" value="SLFN_AlbA_2"/>
    <property type="match status" value="1"/>
</dbReference>
<dbReference type="EMBL" id="KK853225">
    <property type="protein sequence ID" value="KDR09683.1"/>
    <property type="molecule type" value="Genomic_DNA"/>
</dbReference>